<proteinExistence type="predicted"/>
<accession>A0A2K6VD84</accession>
<reference evidence="3" key="1">
    <citation type="submission" date="2013-10" db="EMBL/GenBank/DDBJ databases">
        <title>Genome sequencing of Onchocerca volvulus.</title>
        <authorList>
            <person name="Cotton J."/>
            <person name="Tsai J."/>
            <person name="Stanley E."/>
            <person name="Tracey A."/>
            <person name="Holroyd N."/>
            <person name="Lustigman S."/>
            <person name="Berriman M."/>
        </authorList>
    </citation>
    <scope>NUCLEOTIDE SEQUENCE</scope>
</reference>
<feature type="transmembrane region" description="Helical" evidence="1">
    <location>
        <begin position="52"/>
        <end position="72"/>
    </location>
</feature>
<keyword evidence="3" id="KW-1185">Reference proteome</keyword>
<evidence type="ECO:0000313" key="3">
    <source>
        <dbReference type="Proteomes" id="UP000024404"/>
    </source>
</evidence>
<protein>
    <submittedName>
        <fullName evidence="2">Uncharacterized protein</fullName>
    </submittedName>
</protein>
<keyword evidence="1" id="KW-0812">Transmembrane</keyword>
<dbReference type="AlphaFoldDB" id="A0A2K6VD84"/>
<name>A0A2K6VD84_ONCVO</name>
<dbReference type="EnsemblMetazoa" id="OVOC1003.2">
    <property type="protein sequence ID" value="OVOC1003.2"/>
    <property type="gene ID" value="WBGene00237812"/>
</dbReference>
<evidence type="ECO:0000256" key="1">
    <source>
        <dbReference type="SAM" id="Phobius"/>
    </source>
</evidence>
<keyword evidence="1" id="KW-0472">Membrane</keyword>
<dbReference type="Proteomes" id="UP000024404">
    <property type="component" value="Unassembled WGS sequence"/>
</dbReference>
<sequence>MIQSAGTKFFNSITATADKLGGRFEIAFTNFSNKITVDADILALEFTSLSSLIKVVLFILIILLLLIIFKYLTLGTMFLKNRWLGSHTQLSKTQFVILSAPVKMEMESAALEKQYDSLGTIFQLQKIASDKQFLLLTSKNVKHQTKTDPIS</sequence>
<dbReference type="EnsemblMetazoa" id="OVOC1003.1">
    <property type="protein sequence ID" value="OVOC1003.1"/>
    <property type="gene ID" value="WBGene00237812"/>
</dbReference>
<dbReference type="EMBL" id="CMVM020000023">
    <property type="status" value="NOT_ANNOTATED_CDS"/>
    <property type="molecule type" value="Genomic_DNA"/>
</dbReference>
<reference evidence="2" key="2">
    <citation type="submission" date="2018-02" db="UniProtKB">
        <authorList>
            <consortium name="EnsemblMetazoa"/>
        </authorList>
    </citation>
    <scope>IDENTIFICATION</scope>
</reference>
<organism evidence="2 3">
    <name type="scientific">Onchocerca volvulus</name>
    <dbReference type="NCBI Taxonomy" id="6282"/>
    <lineage>
        <taxon>Eukaryota</taxon>
        <taxon>Metazoa</taxon>
        <taxon>Ecdysozoa</taxon>
        <taxon>Nematoda</taxon>
        <taxon>Chromadorea</taxon>
        <taxon>Rhabditida</taxon>
        <taxon>Spirurina</taxon>
        <taxon>Spiruromorpha</taxon>
        <taxon>Filarioidea</taxon>
        <taxon>Onchocercidae</taxon>
        <taxon>Onchocerca</taxon>
    </lineage>
</organism>
<evidence type="ECO:0000313" key="2">
    <source>
        <dbReference type="EnsemblMetazoa" id="OVOC1003.1"/>
    </source>
</evidence>
<keyword evidence="1" id="KW-1133">Transmembrane helix</keyword>